<dbReference type="InterPro" id="IPR036237">
    <property type="entry name" value="Xyl_isomerase-like_sf"/>
</dbReference>
<dbReference type="SUPFAM" id="SSF51658">
    <property type="entry name" value="Xylose isomerase-like"/>
    <property type="match status" value="1"/>
</dbReference>
<dbReference type="InterPro" id="IPR013022">
    <property type="entry name" value="Xyl_isomerase-like_TIM-brl"/>
</dbReference>
<sequence length="275" mass="30745">MPFLSLNTWSLHRNLGPLRWTYWDEETKKQDTAIDDQPETIPLLDLPFLLHRNGFQAMELCHFNLPDTSPAYIHKLRDSIARSGIRLYALLADYGDITSPDEERREADMVWMKNWIDIASALGAERIRIIAGNADPADEDAVRLAAAQLQRLIQYASDKHVRIVTENFHALTSTAANCITLLDMCGEGLGLTTDFGNFSGEGKLAELGMTIPRSESIHAKALTDAEGNPNEDEFKSCMDLVRSSGYEGPMTLVYDGPGDMWEGINRVKALVEPYL</sequence>
<dbReference type="InterPro" id="IPR050312">
    <property type="entry name" value="IolE/XylAMocC-like"/>
</dbReference>
<comment type="caution">
    <text evidence="2">The sequence shown here is derived from an EMBL/GenBank/DDBJ whole genome shotgun (WGS) entry which is preliminary data.</text>
</comment>
<accession>A0A920C9I6</accession>
<dbReference type="EMBL" id="BORQ01000001">
    <property type="protein sequence ID" value="GIO29244.1"/>
    <property type="molecule type" value="Genomic_DNA"/>
</dbReference>
<evidence type="ECO:0000259" key="1">
    <source>
        <dbReference type="Pfam" id="PF01261"/>
    </source>
</evidence>
<proteinExistence type="predicted"/>
<dbReference type="GO" id="GO:0016853">
    <property type="term" value="F:isomerase activity"/>
    <property type="evidence" value="ECO:0007669"/>
    <property type="project" value="UniProtKB-KW"/>
</dbReference>
<dbReference type="Proteomes" id="UP000679779">
    <property type="component" value="Unassembled WGS sequence"/>
</dbReference>
<dbReference type="PANTHER" id="PTHR12110">
    <property type="entry name" value="HYDROXYPYRUVATE ISOMERASE"/>
    <property type="match status" value="1"/>
</dbReference>
<reference evidence="2" key="1">
    <citation type="submission" date="2021-03" db="EMBL/GenBank/DDBJ databases">
        <title>Antimicrobial resistance genes in bacteria isolated from Japanese honey, and their potential for conferring macrolide and lincosamide resistance in the American foulbrood pathogen Paenibacillus larvae.</title>
        <authorList>
            <person name="Okamoto M."/>
            <person name="Kumagai M."/>
            <person name="Kanamori H."/>
            <person name="Takamatsu D."/>
        </authorList>
    </citation>
    <scope>NUCLEOTIDE SEQUENCE</scope>
    <source>
        <strain evidence="2">J2TS6</strain>
    </source>
</reference>
<feature type="domain" description="Xylose isomerase-like TIM barrel" evidence="1">
    <location>
        <begin position="50"/>
        <end position="255"/>
    </location>
</feature>
<evidence type="ECO:0000313" key="2">
    <source>
        <dbReference type="EMBL" id="GIO29244.1"/>
    </source>
</evidence>
<protein>
    <submittedName>
        <fullName evidence="2">Xylose isomerase</fullName>
    </submittedName>
</protein>
<dbReference type="Pfam" id="PF01261">
    <property type="entry name" value="AP_endonuc_2"/>
    <property type="match status" value="1"/>
</dbReference>
<dbReference type="Gene3D" id="3.20.20.150">
    <property type="entry name" value="Divalent-metal-dependent TIM barrel enzymes"/>
    <property type="match status" value="1"/>
</dbReference>
<name>A0A920C9I6_9BACL</name>
<dbReference type="PANTHER" id="PTHR12110:SF53">
    <property type="entry name" value="BLR5974 PROTEIN"/>
    <property type="match status" value="1"/>
</dbReference>
<evidence type="ECO:0000313" key="3">
    <source>
        <dbReference type="Proteomes" id="UP000679779"/>
    </source>
</evidence>
<keyword evidence="2" id="KW-0413">Isomerase</keyword>
<dbReference type="RefSeq" id="WP_160038367.1">
    <property type="nucleotide sequence ID" value="NZ_BORQ01000001.1"/>
</dbReference>
<dbReference type="AlphaFoldDB" id="A0A920C9I6"/>
<keyword evidence="3" id="KW-1185">Reference proteome</keyword>
<organism evidence="2 3">
    <name type="scientific">Paenibacillus albilobatus</name>
    <dbReference type="NCBI Taxonomy" id="2716884"/>
    <lineage>
        <taxon>Bacteria</taxon>
        <taxon>Bacillati</taxon>
        <taxon>Bacillota</taxon>
        <taxon>Bacilli</taxon>
        <taxon>Bacillales</taxon>
        <taxon>Paenibacillaceae</taxon>
        <taxon>Paenibacillus</taxon>
    </lineage>
</organism>
<gene>
    <name evidence="2" type="ORF">J2TS6_03850</name>
</gene>